<comment type="caution">
    <text evidence="1">The sequence shown here is derived from an EMBL/GenBank/DDBJ whole genome shotgun (WGS) entry which is preliminary data.</text>
</comment>
<reference evidence="1 2" key="1">
    <citation type="journal article" date="2014" name="Int. J. Syst. Evol. Microbiol.">
        <title>Complete genome sequence of Corynebacterium casei LMG S-19264T (=DSM 44701T), isolated from a smear-ripened cheese.</title>
        <authorList>
            <consortium name="US DOE Joint Genome Institute (JGI-PGF)"/>
            <person name="Walter F."/>
            <person name="Albersmeier A."/>
            <person name="Kalinowski J."/>
            <person name="Ruckert C."/>
        </authorList>
    </citation>
    <scope>NUCLEOTIDE SEQUENCE [LARGE SCALE GENOMIC DNA]</scope>
    <source>
        <strain evidence="1 2">NBRC 110095</strain>
    </source>
</reference>
<dbReference type="EMBL" id="BSPD01000056">
    <property type="protein sequence ID" value="GLS26544.1"/>
    <property type="molecule type" value="Genomic_DNA"/>
</dbReference>
<organism evidence="1 2">
    <name type="scientific">Marinibactrum halimedae</name>
    <dbReference type="NCBI Taxonomy" id="1444977"/>
    <lineage>
        <taxon>Bacteria</taxon>
        <taxon>Pseudomonadati</taxon>
        <taxon>Pseudomonadota</taxon>
        <taxon>Gammaproteobacteria</taxon>
        <taxon>Cellvibrionales</taxon>
        <taxon>Cellvibrionaceae</taxon>
        <taxon>Marinibactrum</taxon>
    </lineage>
</organism>
<dbReference type="AlphaFoldDB" id="A0AA37T6D2"/>
<evidence type="ECO:0008006" key="3">
    <source>
        <dbReference type="Google" id="ProtNLM"/>
    </source>
</evidence>
<name>A0AA37T6D2_9GAMM</name>
<dbReference type="InterPro" id="IPR021363">
    <property type="entry name" value="DUF2835"/>
</dbReference>
<keyword evidence="2" id="KW-1185">Reference proteome</keyword>
<protein>
    <recommendedName>
        <fullName evidence="3">DUF2835 family protein</fullName>
    </recommendedName>
</protein>
<accession>A0AA37T6D2</accession>
<proteinExistence type="predicted"/>
<dbReference type="RefSeq" id="WP_232593182.1">
    <property type="nucleotide sequence ID" value="NZ_BSPD01000056.1"/>
</dbReference>
<dbReference type="Proteomes" id="UP001156870">
    <property type="component" value="Unassembled WGS sequence"/>
</dbReference>
<evidence type="ECO:0000313" key="2">
    <source>
        <dbReference type="Proteomes" id="UP001156870"/>
    </source>
</evidence>
<evidence type="ECO:0000313" key="1">
    <source>
        <dbReference type="EMBL" id="GLS26544.1"/>
    </source>
</evidence>
<sequence>MSNPGPAVSSIDVRLSIPAQEYLRLYQSGVANVSAVAVDGRRVQFPSRALRPFVTHQGVVGMFRLYLDEDNRLVNLVRV</sequence>
<gene>
    <name evidence="1" type="ORF">GCM10007877_22600</name>
</gene>
<dbReference type="Pfam" id="PF11197">
    <property type="entry name" value="DUF2835"/>
    <property type="match status" value="1"/>
</dbReference>